<dbReference type="Pfam" id="PF13365">
    <property type="entry name" value="Trypsin_2"/>
    <property type="match status" value="1"/>
</dbReference>
<evidence type="ECO:0000313" key="2">
    <source>
        <dbReference type="EMBL" id="ASY09169.1"/>
    </source>
</evidence>
<dbReference type="EMBL" id="CP016768">
    <property type="protein sequence ID" value="ASY09169.1"/>
    <property type="molecule type" value="Genomic_DNA"/>
</dbReference>
<proteinExistence type="predicted"/>
<keyword evidence="2" id="KW-0378">Hydrolase</keyword>
<dbReference type="RefSeq" id="WP_095680473.1">
    <property type="nucleotide sequence ID" value="NZ_CP016768.2"/>
</dbReference>
<feature type="transmembrane region" description="Helical" evidence="1">
    <location>
        <begin position="12"/>
        <end position="32"/>
    </location>
</feature>
<organism evidence="2 3">
    <name type="scientific">Candidatus Nanopelagicus limnae</name>
    <dbReference type="NCBI Taxonomy" id="1884634"/>
    <lineage>
        <taxon>Bacteria</taxon>
        <taxon>Bacillati</taxon>
        <taxon>Actinomycetota</taxon>
        <taxon>Actinomycetes</taxon>
        <taxon>Candidatus Nanopelagicales</taxon>
        <taxon>Candidatus Nanopelagicaceae</taxon>
        <taxon>Candidatus Nanopelagicus</taxon>
    </lineage>
</organism>
<dbReference type="GO" id="GO:0004252">
    <property type="term" value="F:serine-type endopeptidase activity"/>
    <property type="evidence" value="ECO:0007669"/>
    <property type="project" value="InterPro"/>
</dbReference>
<dbReference type="PANTHER" id="PTHR22939">
    <property type="entry name" value="SERINE PROTEASE FAMILY S1C HTRA-RELATED"/>
    <property type="match status" value="1"/>
</dbReference>
<protein>
    <submittedName>
        <fullName evidence="2">Trypsin-like serine protease</fullName>
    </submittedName>
</protein>
<dbReference type="OrthoDB" id="9758917at2"/>
<dbReference type="InterPro" id="IPR043504">
    <property type="entry name" value="Peptidase_S1_PA_chymotrypsin"/>
</dbReference>
<dbReference type="InterPro" id="IPR001940">
    <property type="entry name" value="Peptidase_S1C"/>
</dbReference>
<dbReference type="GO" id="GO:0006508">
    <property type="term" value="P:proteolysis"/>
    <property type="evidence" value="ECO:0007669"/>
    <property type="project" value="UniProtKB-KW"/>
</dbReference>
<reference evidence="3" key="1">
    <citation type="submission" date="2016-10" db="EMBL/GenBank/DDBJ databases">
        <title>High microdiversification within the ubiquitous acI lineage of Actinobacteria.</title>
        <authorList>
            <person name="Neuenschwander S.M."/>
            <person name="Salcher M."/>
            <person name="Ghai R."/>
            <person name="Pernthaler J."/>
        </authorList>
    </citation>
    <scope>NUCLEOTIDE SEQUENCE [LARGE SCALE GENOMIC DNA]</scope>
</reference>
<accession>A0A249JXD3</accession>
<dbReference type="Gene3D" id="2.40.10.10">
    <property type="entry name" value="Trypsin-like serine proteases"/>
    <property type="match status" value="2"/>
</dbReference>
<dbReference type="Proteomes" id="UP000217153">
    <property type="component" value="Chromosome"/>
</dbReference>
<keyword evidence="1" id="KW-1133">Transmembrane helix</keyword>
<dbReference type="AlphaFoldDB" id="A0A249JXD3"/>
<evidence type="ECO:0000313" key="3">
    <source>
        <dbReference type="Proteomes" id="UP000217153"/>
    </source>
</evidence>
<keyword evidence="3" id="KW-1185">Reference proteome</keyword>
<name>A0A249JXD3_9ACTN</name>
<evidence type="ECO:0000256" key="1">
    <source>
        <dbReference type="SAM" id="Phobius"/>
    </source>
</evidence>
<dbReference type="PANTHER" id="PTHR22939:SF129">
    <property type="entry name" value="SERINE PROTEASE HTRA2, MITOCHONDRIAL"/>
    <property type="match status" value="1"/>
</dbReference>
<dbReference type="KEGG" id="abam:B1s21122_02225"/>
<gene>
    <name evidence="2" type="ORF">B1s21122_02225</name>
</gene>
<dbReference type="InterPro" id="IPR009003">
    <property type="entry name" value="Peptidase_S1_PA"/>
</dbReference>
<keyword evidence="1" id="KW-0472">Membrane</keyword>
<keyword evidence="2" id="KW-0645">Protease</keyword>
<dbReference type="SUPFAM" id="SSF50494">
    <property type="entry name" value="Trypsin-like serine proteases"/>
    <property type="match status" value="1"/>
</dbReference>
<keyword evidence="1" id="KW-0812">Transmembrane</keyword>
<sequence length="249" mass="27073">MENNIAQKITAFATIIALPFALGAFILTWAPAQQFYLSDPRGDGYVPPRGIEKLITKVQESTVTIFCEPNDPKVLGSFGSGWAIDLDHSQGKRYPTTLITNHHVIDECLDGKGKVRVASLYGDKYQAVIDNWDEENDLASIASALEVTPLKLSEYEPYAGYWVAAIGSADGYEGSVAFGNVLNGTKLEILMTAPLSHGNSGGPLVDNEGNVVGTNTFGQIDEQYNGAMSLNALCIKIMECEKNVFWKED</sequence>
<dbReference type="PRINTS" id="PR00834">
    <property type="entry name" value="PROTEASES2C"/>
</dbReference>